<dbReference type="PRINTS" id="PR00598">
    <property type="entry name" value="HTHMARR"/>
</dbReference>
<dbReference type="Gene3D" id="1.10.10.10">
    <property type="entry name" value="Winged helix-like DNA-binding domain superfamily/Winged helix DNA-binding domain"/>
    <property type="match status" value="1"/>
</dbReference>
<evidence type="ECO:0000259" key="4">
    <source>
        <dbReference type="PROSITE" id="PS50995"/>
    </source>
</evidence>
<dbReference type="SMART" id="SM00347">
    <property type="entry name" value="HTH_MARR"/>
    <property type="match status" value="1"/>
</dbReference>
<feature type="domain" description="HTH marR-type" evidence="4">
    <location>
        <begin position="1"/>
        <end position="145"/>
    </location>
</feature>
<dbReference type="EMBL" id="QLYR01000002">
    <property type="protein sequence ID" value="RAQ29853.1"/>
    <property type="molecule type" value="Genomic_DNA"/>
</dbReference>
<dbReference type="GO" id="GO:0003677">
    <property type="term" value="F:DNA binding"/>
    <property type="evidence" value="ECO:0007669"/>
    <property type="project" value="UniProtKB-KW"/>
</dbReference>
<sequence>MDLQAISRNLNQFLIENFNTLLRQEEKALSLYGEGILSIYEFHVIDAAYSLKAEKNNTMGEISRKLGVTMGTLTTAVKTLEKKGFVKRVKKGRDRRQVWLEPTALSEQPFLEHRRFHEEMVRAVMERLNPEQLAVLDEALRVLADYFSSVTPAVREQPAAAAQPFKNLDII</sequence>
<dbReference type="Proteomes" id="UP000249377">
    <property type="component" value="Unassembled WGS sequence"/>
</dbReference>
<dbReference type="AlphaFoldDB" id="A0A328UJY2"/>
<dbReference type="InterPro" id="IPR036390">
    <property type="entry name" value="WH_DNA-bd_sf"/>
</dbReference>
<comment type="caution">
    <text evidence="5">The sequence shown here is derived from an EMBL/GenBank/DDBJ whole genome shotgun (WGS) entry which is preliminary data.</text>
</comment>
<dbReference type="SUPFAM" id="SSF46785">
    <property type="entry name" value="Winged helix' DNA-binding domain"/>
    <property type="match status" value="1"/>
</dbReference>
<dbReference type="PROSITE" id="PS50995">
    <property type="entry name" value="HTH_MARR_2"/>
    <property type="match status" value="1"/>
</dbReference>
<dbReference type="InterPro" id="IPR000835">
    <property type="entry name" value="HTH_MarR-typ"/>
</dbReference>
<evidence type="ECO:0000256" key="3">
    <source>
        <dbReference type="ARBA" id="ARBA00023163"/>
    </source>
</evidence>
<keyword evidence="1" id="KW-0805">Transcription regulation</keyword>
<evidence type="ECO:0000256" key="2">
    <source>
        <dbReference type="ARBA" id="ARBA00023125"/>
    </source>
</evidence>
<accession>A0A328UJY2</accession>
<dbReference type="PANTHER" id="PTHR42756">
    <property type="entry name" value="TRANSCRIPTIONAL REGULATOR, MARR"/>
    <property type="match status" value="1"/>
</dbReference>
<keyword evidence="2" id="KW-0238">DNA-binding</keyword>
<gene>
    <name evidence="5" type="ORF">DPQ25_06075</name>
</gene>
<keyword evidence="3" id="KW-0804">Transcription</keyword>
<reference evidence="5 6" key="1">
    <citation type="submission" date="2018-06" db="EMBL/GenBank/DDBJ databases">
        <title>Noncontiguous genome sequence of Ruminococcaceae bacterium ASD2818.</title>
        <authorList>
            <person name="Chaplin A.V."/>
            <person name="Sokolova S.R."/>
            <person name="Kochetkova T.O."/>
            <person name="Goltsov A.Y."/>
            <person name="Trofimov D.Y."/>
            <person name="Efimov B.A."/>
        </authorList>
    </citation>
    <scope>NUCLEOTIDE SEQUENCE [LARGE SCALE GENOMIC DNA]</scope>
    <source>
        <strain evidence="5 6">ASD2818</strain>
    </source>
</reference>
<dbReference type="InterPro" id="IPR036388">
    <property type="entry name" value="WH-like_DNA-bd_sf"/>
</dbReference>
<protein>
    <submittedName>
        <fullName evidence="5">MarR family transcriptional regulator</fullName>
    </submittedName>
</protein>
<organism evidence="5 6">
    <name type="scientific">Hydrogeniiclostridium mannosilyticum</name>
    <dbReference type="NCBI Taxonomy" id="2764322"/>
    <lineage>
        <taxon>Bacteria</taxon>
        <taxon>Bacillati</taxon>
        <taxon>Bacillota</taxon>
        <taxon>Clostridia</taxon>
        <taxon>Eubacteriales</taxon>
        <taxon>Acutalibacteraceae</taxon>
        <taxon>Hydrogeniiclostridium</taxon>
    </lineage>
</organism>
<evidence type="ECO:0000313" key="6">
    <source>
        <dbReference type="Proteomes" id="UP000249377"/>
    </source>
</evidence>
<dbReference type="PANTHER" id="PTHR42756:SF1">
    <property type="entry name" value="TRANSCRIPTIONAL REPRESSOR OF EMRAB OPERON"/>
    <property type="match status" value="1"/>
</dbReference>
<dbReference type="Pfam" id="PF01047">
    <property type="entry name" value="MarR"/>
    <property type="match status" value="1"/>
</dbReference>
<evidence type="ECO:0000256" key="1">
    <source>
        <dbReference type="ARBA" id="ARBA00023015"/>
    </source>
</evidence>
<dbReference type="GO" id="GO:0003700">
    <property type="term" value="F:DNA-binding transcription factor activity"/>
    <property type="evidence" value="ECO:0007669"/>
    <property type="project" value="InterPro"/>
</dbReference>
<keyword evidence="6" id="KW-1185">Reference proteome</keyword>
<evidence type="ECO:0000313" key="5">
    <source>
        <dbReference type="EMBL" id="RAQ29853.1"/>
    </source>
</evidence>
<proteinExistence type="predicted"/>
<name>A0A328UJY2_9FIRM</name>